<dbReference type="Pfam" id="PF14322">
    <property type="entry name" value="SusD-like_3"/>
    <property type="match status" value="1"/>
</dbReference>
<evidence type="ECO:0000259" key="7">
    <source>
        <dbReference type="Pfam" id="PF07980"/>
    </source>
</evidence>
<feature type="signal peptide" evidence="6">
    <location>
        <begin position="1"/>
        <end position="19"/>
    </location>
</feature>
<dbReference type="RefSeq" id="WP_138727864.1">
    <property type="nucleotide sequence ID" value="NZ_SRMP02000001.1"/>
</dbReference>
<dbReference type="PROSITE" id="PS51257">
    <property type="entry name" value="PROKAR_LIPOPROTEIN"/>
    <property type="match status" value="1"/>
</dbReference>
<proteinExistence type="inferred from homology"/>
<evidence type="ECO:0000256" key="1">
    <source>
        <dbReference type="ARBA" id="ARBA00004442"/>
    </source>
</evidence>
<evidence type="ECO:0000256" key="4">
    <source>
        <dbReference type="ARBA" id="ARBA00023136"/>
    </source>
</evidence>
<dbReference type="Gene3D" id="1.25.40.390">
    <property type="match status" value="1"/>
</dbReference>
<evidence type="ECO:0000256" key="6">
    <source>
        <dbReference type="SAM" id="SignalP"/>
    </source>
</evidence>
<gene>
    <name evidence="9" type="ORF">E5L68_002695</name>
</gene>
<keyword evidence="5" id="KW-0998">Cell outer membrane</keyword>
<feature type="domain" description="SusD-like N-terminal" evidence="8">
    <location>
        <begin position="91"/>
        <end position="224"/>
    </location>
</feature>
<evidence type="ECO:0000256" key="2">
    <source>
        <dbReference type="ARBA" id="ARBA00006275"/>
    </source>
</evidence>
<keyword evidence="10" id="KW-1185">Reference proteome</keyword>
<evidence type="ECO:0000259" key="8">
    <source>
        <dbReference type="Pfam" id="PF14322"/>
    </source>
</evidence>
<comment type="subcellular location">
    <subcellularLocation>
        <location evidence="1">Cell outer membrane</location>
    </subcellularLocation>
</comment>
<keyword evidence="3 6" id="KW-0732">Signal</keyword>
<feature type="chain" id="PRO_5047346478" evidence="6">
    <location>
        <begin position="20"/>
        <end position="576"/>
    </location>
</feature>
<dbReference type="SUPFAM" id="SSF48452">
    <property type="entry name" value="TPR-like"/>
    <property type="match status" value="1"/>
</dbReference>
<dbReference type="Proteomes" id="UP001517367">
    <property type="component" value="Unassembled WGS sequence"/>
</dbReference>
<dbReference type="InterPro" id="IPR011990">
    <property type="entry name" value="TPR-like_helical_dom_sf"/>
</dbReference>
<dbReference type="InterPro" id="IPR033985">
    <property type="entry name" value="SusD-like_N"/>
</dbReference>
<evidence type="ECO:0000313" key="9">
    <source>
        <dbReference type="EMBL" id="MFN0290280.1"/>
    </source>
</evidence>
<evidence type="ECO:0000256" key="3">
    <source>
        <dbReference type="ARBA" id="ARBA00022729"/>
    </source>
</evidence>
<evidence type="ECO:0000313" key="10">
    <source>
        <dbReference type="Proteomes" id="UP001517367"/>
    </source>
</evidence>
<organism evidence="9 10">
    <name type="scientific">Pedobacter helvus</name>
    <dbReference type="NCBI Taxonomy" id="2563444"/>
    <lineage>
        <taxon>Bacteria</taxon>
        <taxon>Pseudomonadati</taxon>
        <taxon>Bacteroidota</taxon>
        <taxon>Sphingobacteriia</taxon>
        <taxon>Sphingobacteriales</taxon>
        <taxon>Sphingobacteriaceae</taxon>
        <taxon>Pedobacter</taxon>
    </lineage>
</organism>
<keyword evidence="4" id="KW-0472">Membrane</keyword>
<comment type="similarity">
    <text evidence="2">Belongs to the SusD family.</text>
</comment>
<reference evidence="9 10" key="1">
    <citation type="submission" date="2024-12" db="EMBL/GenBank/DDBJ databases">
        <authorList>
            <person name="Hu S."/>
        </authorList>
    </citation>
    <scope>NUCLEOTIDE SEQUENCE [LARGE SCALE GENOMIC DNA]</scope>
    <source>
        <strain evidence="9 10">P-25</strain>
    </source>
</reference>
<feature type="domain" description="RagB/SusD" evidence="7">
    <location>
        <begin position="317"/>
        <end position="576"/>
    </location>
</feature>
<dbReference type="Pfam" id="PF07980">
    <property type="entry name" value="SusD_RagB"/>
    <property type="match status" value="1"/>
</dbReference>
<sequence length="576" mass="64620">MKKCKFLLVSAVAVTFLYACQKDGFLDQTNSTDLNEQVVFADSAYTLDFLSGIYADIGFATAPKRFGGGGLDASTDEAEGASSGAINTYIQFATGTVNPNIITDDVWRTSYTNIRRANILLRNLPNTKLGAAIKTRIKAETRFLRAYYYFLLLEHYGGVTLMGDNVYGAKDVIPSARNTYKECVDYIVAEIDAAANDLPWTQVGEEYGRINRAACKALKARLLLYAASPLFNGGSIATADPLKSITSYPTYDKERWKLAQDAALEVMGSNAYSLYVDNATEPGYGFYAMFQLRKSSEMILARMQGPNRDLEGIWNPPTHGVTSPGAYPYLETVNAFGMRNGLAITDAGSGYNAAQPYNGRDPRLLNTFTRDQSLVYHTPELTRIPVNIYIDKTNPNNVTSGQDAIYKGTPTGYYTFKMLGREVVYNWFNTSTPRCFPIFRFAEVLLNFAEARNEYLSAPDQQVYDAVEDIRERAGLSPYQLPTGLTQEQMREIIKNERQKELAFEGHRFFDVRRWKIAEQTENKMMHGTEPVKTAAGTTYNTIEVRKHNFNPRMYLWPIPQSEIGKSTQLLQNPGY</sequence>
<name>A0ABW9JD06_9SPHI</name>
<protein>
    <submittedName>
        <fullName evidence="9">RagB/SusD family nutrient uptake outer membrane protein</fullName>
    </submittedName>
</protein>
<evidence type="ECO:0000256" key="5">
    <source>
        <dbReference type="ARBA" id="ARBA00023237"/>
    </source>
</evidence>
<dbReference type="InterPro" id="IPR012944">
    <property type="entry name" value="SusD_RagB_dom"/>
</dbReference>
<comment type="caution">
    <text evidence="9">The sequence shown here is derived from an EMBL/GenBank/DDBJ whole genome shotgun (WGS) entry which is preliminary data.</text>
</comment>
<dbReference type="EMBL" id="SRMP02000001">
    <property type="protein sequence ID" value="MFN0290280.1"/>
    <property type="molecule type" value="Genomic_DNA"/>
</dbReference>
<accession>A0ABW9JD06</accession>